<dbReference type="EMBL" id="CP113524">
    <property type="protein sequence ID" value="WAJ24333.1"/>
    <property type="molecule type" value="Genomic_DNA"/>
</dbReference>
<keyword evidence="1" id="KW-0472">Membrane</keyword>
<dbReference type="Pfam" id="PF02517">
    <property type="entry name" value="Rce1-like"/>
    <property type="match status" value="1"/>
</dbReference>
<protein>
    <submittedName>
        <fullName evidence="3">Type II CAAX endopeptidase family protein</fullName>
    </submittedName>
</protein>
<evidence type="ECO:0000313" key="4">
    <source>
        <dbReference type="Proteomes" id="UP001163115"/>
    </source>
</evidence>
<evidence type="ECO:0000313" key="3">
    <source>
        <dbReference type="EMBL" id="WAJ24333.1"/>
    </source>
</evidence>
<dbReference type="PANTHER" id="PTHR35797">
    <property type="entry name" value="PROTEASE-RELATED"/>
    <property type="match status" value="1"/>
</dbReference>
<feature type="transmembrane region" description="Helical" evidence="1">
    <location>
        <begin position="168"/>
        <end position="194"/>
    </location>
</feature>
<keyword evidence="1" id="KW-1133">Transmembrane helix</keyword>
<feature type="transmembrane region" description="Helical" evidence="1">
    <location>
        <begin position="232"/>
        <end position="253"/>
    </location>
</feature>
<feature type="transmembrane region" description="Helical" evidence="1">
    <location>
        <begin position="5"/>
        <end position="21"/>
    </location>
</feature>
<feature type="transmembrane region" description="Helical" evidence="1">
    <location>
        <begin position="67"/>
        <end position="89"/>
    </location>
</feature>
<evidence type="ECO:0000259" key="2">
    <source>
        <dbReference type="Pfam" id="PF02517"/>
    </source>
</evidence>
<dbReference type="InterPro" id="IPR003675">
    <property type="entry name" value="Rce1/LyrA-like_dom"/>
</dbReference>
<sequence length="265" mass="29698">MKKYIITILAVSWGLTGLIFLNPKTAINNFGLIMFIPLIMTIIFHKIEEKKTGMKEKILKKRFNRKAMLFGCLYPIVFVMICAGIAVMLGQGTVVLDKEPVVWIIRLLVTVLIGLFSALGEEYGWRGYLLPKLTSIYGKKKAVLLTGAVWSLYHIPVVYLLAKLTGLGNPLLICVIQAAVVFVSNFAFSFCYYLSDSIIPVIFYHSIWNTWNTAILGDIYTGKQGIVHGKIFIVNGEGVIGLAIAATAINYFWKQFDNYKIKNIA</sequence>
<dbReference type="RefSeq" id="WP_268115462.1">
    <property type="nucleotide sequence ID" value="NZ_CP113524.1"/>
</dbReference>
<organism evidence="3 4">
    <name type="scientific">Lacrimispora xylanolytica</name>
    <dbReference type="NCBI Taxonomy" id="29375"/>
    <lineage>
        <taxon>Bacteria</taxon>
        <taxon>Bacillati</taxon>
        <taxon>Bacillota</taxon>
        <taxon>Clostridia</taxon>
        <taxon>Lachnospirales</taxon>
        <taxon>Lachnospiraceae</taxon>
        <taxon>Lacrimispora</taxon>
    </lineage>
</organism>
<reference evidence="3" key="1">
    <citation type="submission" date="2022-11" db="EMBL/GenBank/DDBJ databases">
        <title>Lacrimispora xylanolytica sy1, complete genome.</title>
        <authorList>
            <person name="Choi S."/>
        </authorList>
    </citation>
    <scope>NUCLEOTIDE SEQUENCE</scope>
    <source>
        <strain evidence="3">Sy1</strain>
    </source>
</reference>
<gene>
    <name evidence="3" type="ORF">OW255_02085</name>
</gene>
<dbReference type="PANTHER" id="PTHR35797:SF1">
    <property type="entry name" value="PROTEASE"/>
    <property type="match status" value="1"/>
</dbReference>
<dbReference type="Proteomes" id="UP001163115">
    <property type="component" value="Chromosome"/>
</dbReference>
<feature type="transmembrane region" description="Helical" evidence="1">
    <location>
        <begin position="101"/>
        <end position="121"/>
    </location>
</feature>
<keyword evidence="4" id="KW-1185">Reference proteome</keyword>
<feature type="transmembrane region" description="Helical" evidence="1">
    <location>
        <begin position="142"/>
        <end position="162"/>
    </location>
</feature>
<accession>A0ABY7AEY1</accession>
<feature type="transmembrane region" description="Helical" evidence="1">
    <location>
        <begin position="201"/>
        <end position="220"/>
    </location>
</feature>
<evidence type="ECO:0000256" key="1">
    <source>
        <dbReference type="SAM" id="Phobius"/>
    </source>
</evidence>
<name>A0ABY7AEY1_9FIRM</name>
<keyword evidence="1" id="KW-0812">Transmembrane</keyword>
<proteinExistence type="predicted"/>
<dbReference type="InterPro" id="IPR042150">
    <property type="entry name" value="MmRce1-like"/>
</dbReference>
<feature type="domain" description="CAAX prenyl protease 2/Lysostaphin resistance protein A-like" evidence="2">
    <location>
        <begin position="107"/>
        <end position="210"/>
    </location>
</feature>
<feature type="transmembrane region" description="Helical" evidence="1">
    <location>
        <begin position="27"/>
        <end position="47"/>
    </location>
</feature>